<evidence type="ECO:0000256" key="2">
    <source>
        <dbReference type="SAM" id="Phobius"/>
    </source>
</evidence>
<keyword evidence="2" id="KW-0812">Transmembrane</keyword>
<evidence type="ECO:0000313" key="3">
    <source>
        <dbReference type="EMBL" id="MFC4337896.1"/>
    </source>
</evidence>
<accession>A0ABV8U545</accession>
<dbReference type="RefSeq" id="WP_380625343.1">
    <property type="nucleotide sequence ID" value="NZ_JBHSDK010000061.1"/>
</dbReference>
<dbReference type="EMBL" id="JBHSDK010000061">
    <property type="protein sequence ID" value="MFC4337896.1"/>
    <property type="molecule type" value="Genomic_DNA"/>
</dbReference>
<keyword evidence="4" id="KW-1185">Reference proteome</keyword>
<keyword evidence="2" id="KW-1133">Transmembrane helix</keyword>
<sequence>MPAKSRHMQRRKERITEAKKNTKLARKIRHRRQWQAGGGLIAIGAGVTLLFLFQSGFF</sequence>
<evidence type="ECO:0000313" key="4">
    <source>
        <dbReference type="Proteomes" id="UP001595823"/>
    </source>
</evidence>
<gene>
    <name evidence="3" type="ORF">ACFPET_22125</name>
</gene>
<name>A0ABV8U545_9ACTN</name>
<evidence type="ECO:0000256" key="1">
    <source>
        <dbReference type="SAM" id="MobiDB-lite"/>
    </source>
</evidence>
<reference evidence="4" key="1">
    <citation type="journal article" date="2019" name="Int. J. Syst. Evol. Microbiol.">
        <title>The Global Catalogue of Microorganisms (GCM) 10K type strain sequencing project: providing services to taxonomists for standard genome sequencing and annotation.</title>
        <authorList>
            <consortium name="The Broad Institute Genomics Platform"/>
            <consortium name="The Broad Institute Genome Sequencing Center for Infectious Disease"/>
            <person name="Wu L."/>
            <person name="Ma J."/>
        </authorList>
    </citation>
    <scope>NUCLEOTIDE SEQUENCE [LARGE SCALE GENOMIC DNA]</scope>
    <source>
        <strain evidence="4">IBRC-M 10908</strain>
    </source>
</reference>
<feature type="compositionally biased region" description="Basic residues" evidence="1">
    <location>
        <begin position="1"/>
        <end position="13"/>
    </location>
</feature>
<keyword evidence="2" id="KW-0472">Membrane</keyword>
<dbReference type="Proteomes" id="UP001595823">
    <property type="component" value="Unassembled WGS sequence"/>
</dbReference>
<comment type="caution">
    <text evidence="3">The sequence shown here is derived from an EMBL/GenBank/DDBJ whole genome shotgun (WGS) entry which is preliminary data.</text>
</comment>
<organism evidence="3 4">
    <name type="scientific">Salininema proteolyticum</name>
    <dbReference type="NCBI Taxonomy" id="1607685"/>
    <lineage>
        <taxon>Bacteria</taxon>
        <taxon>Bacillati</taxon>
        <taxon>Actinomycetota</taxon>
        <taxon>Actinomycetes</taxon>
        <taxon>Glycomycetales</taxon>
        <taxon>Glycomycetaceae</taxon>
        <taxon>Salininema</taxon>
    </lineage>
</organism>
<feature type="region of interest" description="Disordered" evidence="1">
    <location>
        <begin position="1"/>
        <end position="27"/>
    </location>
</feature>
<protein>
    <submittedName>
        <fullName evidence="3">Uncharacterized protein</fullName>
    </submittedName>
</protein>
<feature type="transmembrane region" description="Helical" evidence="2">
    <location>
        <begin position="36"/>
        <end position="57"/>
    </location>
</feature>
<proteinExistence type="predicted"/>